<dbReference type="Pfam" id="PF02779">
    <property type="entry name" value="Transket_pyr"/>
    <property type="match status" value="1"/>
</dbReference>
<feature type="domain" description="Transketolase-like pyrimidine-binding" evidence="12">
    <location>
        <begin position="348"/>
        <end position="512"/>
    </location>
</feature>
<dbReference type="FunFam" id="3.40.50.970:FF:000005">
    <property type="entry name" value="1-deoxy-D-xylulose-5-phosphate synthase"/>
    <property type="match status" value="1"/>
</dbReference>
<accession>A0A9W4MEZ8</accession>
<dbReference type="AlphaFoldDB" id="A0A9W4MEZ8"/>
<keyword evidence="4 11" id="KW-0808">Transferase</keyword>
<dbReference type="InterPro" id="IPR033248">
    <property type="entry name" value="Transketolase_C"/>
</dbReference>
<dbReference type="Pfam" id="PF13292">
    <property type="entry name" value="DXP_synthase_N"/>
    <property type="match status" value="1"/>
</dbReference>
<dbReference type="InterPro" id="IPR005475">
    <property type="entry name" value="Transketolase-like_Pyr-bd"/>
</dbReference>
<dbReference type="PANTHER" id="PTHR43322:SF5">
    <property type="entry name" value="1-DEOXY-D-XYLULOSE-5-PHOSPHATE SYNTHASE, CHLOROPLASTIC"/>
    <property type="match status" value="1"/>
</dbReference>
<keyword evidence="7 11" id="KW-0784">Thiamine biosynthesis</keyword>
<comment type="caution">
    <text evidence="13">The sequence shown here is derived from an EMBL/GenBank/DDBJ whole genome shotgun (WGS) entry which is preliminary data.</text>
</comment>
<dbReference type="CDD" id="cd07033">
    <property type="entry name" value="TPP_PYR_DXS_TK_like"/>
    <property type="match status" value="1"/>
</dbReference>
<evidence type="ECO:0000256" key="1">
    <source>
        <dbReference type="ARBA" id="ARBA00004980"/>
    </source>
</evidence>
<dbReference type="GO" id="GO:0008661">
    <property type="term" value="F:1-deoxy-D-xylulose-5-phosphate synthase activity"/>
    <property type="evidence" value="ECO:0007669"/>
    <property type="project" value="UniProtKB-UniRule"/>
</dbReference>
<dbReference type="PROSITE" id="PS00802">
    <property type="entry name" value="TRANSKETOLASE_2"/>
    <property type="match status" value="1"/>
</dbReference>
<dbReference type="CDD" id="cd02007">
    <property type="entry name" value="TPP_DXS"/>
    <property type="match status" value="1"/>
</dbReference>
<evidence type="ECO:0000256" key="10">
    <source>
        <dbReference type="ARBA" id="ARBA00055605"/>
    </source>
</evidence>
<comment type="catalytic activity">
    <reaction evidence="11">
        <text>D-glyceraldehyde 3-phosphate + pyruvate + H(+) = 1-deoxy-D-xylulose 5-phosphate + CO2</text>
        <dbReference type="Rhea" id="RHEA:12605"/>
        <dbReference type="ChEBI" id="CHEBI:15361"/>
        <dbReference type="ChEBI" id="CHEBI:15378"/>
        <dbReference type="ChEBI" id="CHEBI:16526"/>
        <dbReference type="ChEBI" id="CHEBI:57792"/>
        <dbReference type="ChEBI" id="CHEBI:59776"/>
        <dbReference type="EC" id="2.2.1.7"/>
    </reaction>
</comment>
<evidence type="ECO:0000256" key="8">
    <source>
        <dbReference type="ARBA" id="ARBA00023052"/>
    </source>
</evidence>
<gene>
    <name evidence="11 13" type="primary">dxs</name>
    <name evidence="13" type="ORF">SBRY_60364</name>
</gene>
<keyword evidence="14" id="KW-1185">Reference proteome</keyword>
<dbReference type="SMART" id="SM00861">
    <property type="entry name" value="Transket_pyr"/>
    <property type="match status" value="1"/>
</dbReference>
<comment type="subunit">
    <text evidence="3 11">Homodimer.</text>
</comment>
<feature type="binding site" evidence="11">
    <location>
        <position position="207"/>
    </location>
    <ligand>
        <name>thiamine diphosphate</name>
        <dbReference type="ChEBI" id="CHEBI:58937"/>
    </ligand>
</feature>
<dbReference type="InterPro" id="IPR005477">
    <property type="entry name" value="Dxylulose-5-P_synthase"/>
</dbReference>
<comment type="cofactor">
    <cofactor evidence="11">
        <name>thiamine diphosphate</name>
        <dbReference type="ChEBI" id="CHEBI:58937"/>
    </cofactor>
    <text evidence="11">Binds 1 thiamine pyrophosphate per subunit.</text>
</comment>
<keyword evidence="8 11" id="KW-0786">Thiamine pyrophosphate</keyword>
<evidence type="ECO:0000256" key="2">
    <source>
        <dbReference type="ARBA" id="ARBA00011081"/>
    </source>
</evidence>
<dbReference type="GO" id="GO:0000287">
    <property type="term" value="F:magnesium ion binding"/>
    <property type="evidence" value="ECO:0007669"/>
    <property type="project" value="UniProtKB-UniRule"/>
</dbReference>
<dbReference type="InterPro" id="IPR020826">
    <property type="entry name" value="Transketolase_BS"/>
</dbReference>
<dbReference type="PANTHER" id="PTHR43322">
    <property type="entry name" value="1-D-DEOXYXYLULOSE 5-PHOSPHATE SYNTHASE-RELATED"/>
    <property type="match status" value="1"/>
</dbReference>
<name>A0A9W4MEZ8_9ACTN</name>
<dbReference type="PROSITE" id="PS00801">
    <property type="entry name" value="TRANSKETOLASE_1"/>
    <property type="match status" value="1"/>
</dbReference>
<dbReference type="FunFam" id="3.40.50.920:FF:000002">
    <property type="entry name" value="1-deoxy-D-xylulose-5-phosphate synthase"/>
    <property type="match status" value="1"/>
</dbReference>
<comment type="function">
    <text evidence="10 11">Catalyzes the acyloin condensation reaction between C atoms 2 and 3 of pyruvate and glyceraldehyde 3-phosphate to yield 1-deoxy-D-xylulose-5-phosphate (DXP).</text>
</comment>
<feature type="binding site" evidence="11">
    <location>
        <position position="177"/>
    </location>
    <ligand>
        <name>Mg(2+)</name>
        <dbReference type="ChEBI" id="CHEBI:18420"/>
    </ligand>
</feature>
<feature type="binding site" evidence="11">
    <location>
        <begin position="178"/>
        <end position="179"/>
    </location>
    <ligand>
        <name>thiamine diphosphate</name>
        <dbReference type="ChEBI" id="CHEBI:58937"/>
    </ligand>
</feature>
<evidence type="ECO:0000256" key="4">
    <source>
        <dbReference type="ARBA" id="ARBA00022679"/>
    </source>
</evidence>
<dbReference type="Proteomes" id="UP001153328">
    <property type="component" value="Unassembled WGS sequence"/>
</dbReference>
<proteinExistence type="inferred from homology"/>
<dbReference type="GO" id="GO:0019288">
    <property type="term" value="P:isopentenyl diphosphate biosynthetic process, methylerythritol 4-phosphate pathway"/>
    <property type="evidence" value="ECO:0007669"/>
    <property type="project" value="TreeGrafter"/>
</dbReference>
<evidence type="ECO:0000256" key="5">
    <source>
        <dbReference type="ARBA" id="ARBA00022723"/>
    </source>
</evidence>
<dbReference type="InterPro" id="IPR049557">
    <property type="entry name" value="Transketolase_CS"/>
</dbReference>
<dbReference type="HAMAP" id="MF_00315">
    <property type="entry name" value="DXP_synth"/>
    <property type="match status" value="1"/>
</dbReference>
<evidence type="ECO:0000256" key="6">
    <source>
        <dbReference type="ARBA" id="ARBA00022842"/>
    </source>
</evidence>
<dbReference type="GO" id="GO:0030976">
    <property type="term" value="F:thiamine pyrophosphate binding"/>
    <property type="evidence" value="ECO:0007669"/>
    <property type="project" value="UniProtKB-UniRule"/>
</dbReference>
<keyword evidence="5 11" id="KW-0479">Metal-binding</keyword>
<feature type="binding site" evidence="11">
    <location>
        <position position="106"/>
    </location>
    <ligand>
        <name>thiamine diphosphate</name>
        <dbReference type="ChEBI" id="CHEBI:58937"/>
    </ligand>
</feature>
<dbReference type="GO" id="GO:0005829">
    <property type="term" value="C:cytosol"/>
    <property type="evidence" value="ECO:0007669"/>
    <property type="project" value="TreeGrafter"/>
</dbReference>
<evidence type="ECO:0000313" key="13">
    <source>
        <dbReference type="EMBL" id="CAG7654110.1"/>
    </source>
</evidence>
<evidence type="ECO:0000256" key="3">
    <source>
        <dbReference type="ARBA" id="ARBA00011738"/>
    </source>
</evidence>
<dbReference type="Pfam" id="PF02780">
    <property type="entry name" value="Transketolase_C"/>
    <property type="match status" value="1"/>
</dbReference>
<keyword evidence="9 11" id="KW-0414">Isoprene biosynthesis</keyword>
<feature type="binding site" evidence="11">
    <location>
        <position position="207"/>
    </location>
    <ligand>
        <name>Mg(2+)</name>
        <dbReference type="ChEBI" id="CHEBI:18420"/>
    </ligand>
</feature>
<evidence type="ECO:0000256" key="11">
    <source>
        <dbReference type="HAMAP-Rule" id="MF_00315"/>
    </source>
</evidence>
<sequence>MTDIARGGRRAGNRNIRLFQGQIGRERQAEEERVAVLTRINGPRDLDRLDQQQLVQLAAEIRSFLVEAVSKTGGHLGPNLGVVELTIALHRVFHSPADRILFDTGHQAYVHKLLTGRQDFGRLKSTGGLSGYPSRAESEHDVIENSHASTVLGWADGLAKANELLGRDDHVVAVIGDGALTGGMAWEALNNIAAAKDRPLVIVVNDNEWSYSPTIGGLANHLATLRTTDGYEQFLARTKEVLERTPLIGRPLYETLHGAKKGLKDFITPQGMFEDLGLKYVGPIDGHDIEAVESALQRARRFGGPVIVHCITEKGRGYTPAERDETDRFHGIGPIHPDTGLPIAAAGADWTSVFGDEMLELGKERPDIVAITAAMLHPVGLTKFAAAFPDRVYDVGIAEQHGAVSAAGLATGGLHPVFAVYATFLNRAFDQVLMDVALHRCGVTFVLDRAGVTGSDGASHNGMWDMSILQVVPGLRIAAPRDADQVRAQLREAVAVEDAPTVVRYSKGAVGPAVAAVGRIGGMDVLREPAGDGQPDVLLVSVGALAPMCLEVAALLDAQGITSTVVDPRWVKPVDAELPGLAARHRLVVTVEDNGRVGGVGSAVAQALRDAEVDVPLRDFGIPPRFLAHGSRGDVMAAIGLTAPDIARQVTGVVATIDGRFADEAADAAAGDGAGTAAGLAKD</sequence>
<dbReference type="SUPFAM" id="SSF52518">
    <property type="entry name" value="Thiamin diphosphate-binding fold (THDP-binding)"/>
    <property type="match status" value="2"/>
</dbReference>
<dbReference type="NCBIfam" id="NF003933">
    <property type="entry name" value="PRK05444.2-2"/>
    <property type="match status" value="1"/>
</dbReference>
<dbReference type="InterPro" id="IPR009014">
    <property type="entry name" value="Transketo_C/PFOR_II"/>
</dbReference>
<evidence type="ECO:0000313" key="14">
    <source>
        <dbReference type="Proteomes" id="UP001153328"/>
    </source>
</evidence>
<evidence type="ECO:0000256" key="9">
    <source>
        <dbReference type="ARBA" id="ARBA00023229"/>
    </source>
</evidence>
<evidence type="ECO:0000259" key="12">
    <source>
        <dbReference type="SMART" id="SM00861"/>
    </source>
</evidence>
<dbReference type="Gene3D" id="3.40.50.970">
    <property type="match status" value="2"/>
</dbReference>
<dbReference type="InterPro" id="IPR029061">
    <property type="entry name" value="THDP-binding"/>
</dbReference>
<reference evidence="13" key="1">
    <citation type="submission" date="2021-06" db="EMBL/GenBank/DDBJ databases">
        <authorList>
            <person name="Arsene-Ploetze F."/>
        </authorList>
    </citation>
    <scope>NUCLEOTIDE SEQUENCE</scope>
    <source>
        <strain evidence="13">SBRY1</strain>
    </source>
</reference>
<comment type="similarity">
    <text evidence="2 11">Belongs to the transketolase family. DXPS subfamily.</text>
</comment>
<protein>
    <recommendedName>
        <fullName evidence="11">1-deoxy-D-xylulose-5-phosphate synthase</fullName>
        <ecNumber evidence="11">2.2.1.7</ecNumber>
    </recommendedName>
    <alternativeName>
        <fullName evidence="11">1-deoxyxylulose-5-phosphate synthase</fullName>
        <shortName evidence="11">DXP synthase</shortName>
        <shortName evidence="11">DXPS</shortName>
    </alternativeName>
</protein>
<dbReference type="EMBL" id="CAJVAX010000020">
    <property type="protein sequence ID" value="CAG7654110.1"/>
    <property type="molecule type" value="Genomic_DNA"/>
</dbReference>
<feature type="binding site" evidence="11">
    <location>
        <position position="318"/>
    </location>
    <ligand>
        <name>thiamine diphosphate</name>
        <dbReference type="ChEBI" id="CHEBI:58937"/>
    </ligand>
</feature>
<dbReference type="SUPFAM" id="SSF52922">
    <property type="entry name" value="TK C-terminal domain-like"/>
    <property type="match status" value="1"/>
</dbReference>
<dbReference type="GO" id="GO:0009228">
    <property type="term" value="P:thiamine biosynthetic process"/>
    <property type="evidence" value="ECO:0007669"/>
    <property type="project" value="UniProtKB-UniRule"/>
</dbReference>
<dbReference type="Gene3D" id="3.40.50.920">
    <property type="match status" value="1"/>
</dbReference>
<dbReference type="EC" id="2.2.1.7" evidence="11"/>
<dbReference type="GO" id="GO:0016114">
    <property type="term" value="P:terpenoid biosynthetic process"/>
    <property type="evidence" value="ECO:0007669"/>
    <property type="project" value="UniProtKB-UniRule"/>
</dbReference>
<organism evidence="13 14">
    <name type="scientific">Actinacidiphila bryophytorum</name>
    <dbReference type="NCBI Taxonomy" id="1436133"/>
    <lineage>
        <taxon>Bacteria</taxon>
        <taxon>Bacillati</taxon>
        <taxon>Actinomycetota</taxon>
        <taxon>Actinomycetes</taxon>
        <taxon>Kitasatosporales</taxon>
        <taxon>Streptomycetaceae</taxon>
        <taxon>Actinacidiphila</taxon>
    </lineage>
</organism>
<keyword evidence="6 11" id="KW-0460">Magnesium</keyword>
<comment type="cofactor">
    <cofactor evidence="11">
        <name>Mg(2+)</name>
        <dbReference type="ChEBI" id="CHEBI:18420"/>
    </cofactor>
    <text evidence="11">Binds 1 Mg(2+) ion per subunit.</text>
</comment>
<feature type="binding site" evidence="11">
    <location>
        <begin position="146"/>
        <end position="148"/>
    </location>
    <ligand>
        <name>thiamine diphosphate</name>
        <dbReference type="ChEBI" id="CHEBI:58937"/>
    </ligand>
</feature>
<evidence type="ECO:0000256" key="7">
    <source>
        <dbReference type="ARBA" id="ARBA00022977"/>
    </source>
</evidence>
<feature type="binding site" evidence="11">
    <location>
        <position position="399"/>
    </location>
    <ligand>
        <name>thiamine diphosphate</name>
        <dbReference type="ChEBI" id="CHEBI:58937"/>
    </ligand>
</feature>
<dbReference type="NCBIfam" id="TIGR00204">
    <property type="entry name" value="dxs"/>
    <property type="match status" value="1"/>
</dbReference>
<comment type="pathway">
    <text evidence="1 11">Metabolic intermediate biosynthesis; 1-deoxy-D-xylulose 5-phosphate biosynthesis; 1-deoxy-D-xylulose 5-phosphate from D-glyceraldehyde 3-phosphate and pyruvate: step 1/1.</text>
</comment>